<accession>A0ABV4HKX4</accession>
<organism evidence="6 7">
    <name type="scientific">Luteimonas salinilitoris</name>
    <dbReference type="NCBI Taxonomy" id="3237697"/>
    <lineage>
        <taxon>Bacteria</taxon>
        <taxon>Pseudomonadati</taxon>
        <taxon>Pseudomonadota</taxon>
        <taxon>Gammaproteobacteria</taxon>
        <taxon>Lysobacterales</taxon>
        <taxon>Lysobacteraceae</taxon>
        <taxon>Luteimonas</taxon>
    </lineage>
</organism>
<dbReference type="Pfam" id="PF01627">
    <property type="entry name" value="Hpt"/>
    <property type="match status" value="1"/>
</dbReference>
<evidence type="ECO:0000256" key="1">
    <source>
        <dbReference type="ARBA" id="ARBA00022553"/>
    </source>
</evidence>
<dbReference type="InterPro" id="IPR008207">
    <property type="entry name" value="Sig_transdc_His_kin_Hpt_dom"/>
</dbReference>
<evidence type="ECO:0000256" key="3">
    <source>
        <dbReference type="PROSITE-ProRule" id="PRU00169"/>
    </source>
</evidence>
<dbReference type="InterPro" id="IPR050595">
    <property type="entry name" value="Bact_response_regulator"/>
</dbReference>
<dbReference type="InterPro" id="IPR001789">
    <property type="entry name" value="Sig_transdc_resp-reg_receiver"/>
</dbReference>
<reference evidence="6 7" key="1">
    <citation type="submission" date="2024-07" db="EMBL/GenBank/DDBJ databases">
        <title>Luteimonas salilacus sp. nov., isolated from the shore soil of Salt Lake in Tibet of China.</title>
        <authorList>
            <person name="Zhang X."/>
            <person name="Li A."/>
        </authorList>
    </citation>
    <scope>NUCLEOTIDE SEQUENCE [LARGE SCALE GENOMIC DNA]</scope>
    <source>
        <strain evidence="6 7">B3-2-R+30</strain>
    </source>
</reference>
<keyword evidence="1 3" id="KW-0597">Phosphoprotein</keyword>
<dbReference type="InterPro" id="IPR011006">
    <property type="entry name" value="CheY-like_superfamily"/>
</dbReference>
<protein>
    <submittedName>
        <fullName evidence="6">Response regulator</fullName>
    </submittedName>
</protein>
<dbReference type="Gene3D" id="1.20.120.160">
    <property type="entry name" value="HPT domain"/>
    <property type="match status" value="1"/>
</dbReference>
<dbReference type="Pfam" id="PF00072">
    <property type="entry name" value="Response_reg"/>
    <property type="match status" value="1"/>
</dbReference>
<evidence type="ECO:0000256" key="2">
    <source>
        <dbReference type="ARBA" id="ARBA00023012"/>
    </source>
</evidence>
<dbReference type="SMART" id="SM00448">
    <property type="entry name" value="REC"/>
    <property type="match status" value="1"/>
</dbReference>
<dbReference type="InterPro" id="IPR036641">
    <property type="entry name" value="HPT_dom_sf"/>
</dbReference>
<dbReference type="Gene3D" id="3.40.50.2300">
    <property type="match status" value="1"/>
</dbReference>
<dbReference type="EMBL" id="JBFWIC010000001">
    <property type="protein sequence ID" value="MEZ0473213.1"/>
    <property type="molecule type" value="Genomic_DNA"/>
</dbReference>
<evidence type="ECO:0000256" key="4">
    <source>
        <dbReference type="SAM" id="MobiDB-lite"/>
    </source>
</evidence>
<feature type="domain" description="Response regulatory" evidence="5">
    <location>
        <begin position="4"/>
        <end position="118"/>
    </location>
</feature>
<evidence type="ECO:0000259" key="5">
    <source>
        <dbReference type="PROSITE" id="PS50110"/>
    </source>
</evidence>
<dbReference type="PANTHER" id="PTHR44591:SF21">
    <property type="entry name" value="TWO-COMPONENT RESPONSE REGULATOR"/>
    <property type="match status" value="1"/>
</dbReference>
<dbReference type="PROSITE" id="PS50110">
    <property type="entry name" value="RESPONSE_REGULATORY"/>
    <property type="match status" value="1"/>
</dbReference>
<dbReference type="RefSeq" id="WP_370563325.1">
    <property type="nucleotide sequence ID" value="NZ_JBFWIB010000003.1"/>
</dbReference>
<dbReference type="PANTHER" id="PTHR44591">
    <property type="entry name" value="STRESS RESPONSE REGULATOR PROTEIN 1"/>
    <property type="match status" value="1"/>
</dbReference>
<sequence length="251" mass="25443">MKPKLLLLEDEPASRHFLCLAAEALPAEVEPAATVAEARTLALSGAHALWLFDVNLPDGSGGGLLAWLRAQGLQTPAIAHTAAHEAAERARLLAEGFQAVVTKPLTAAAWQAAIRDALKRRAANAAPGDPRRDAGDAEAADTASVWDDTAAAAALGGSATNVAALRQLFLAELPDARDAVVAAAAGGDRAAMGAALHKLRASCGFVGAARLQAMVTALQDDPAGDTALQRFLSAVAKTLEPAPAADGTAGS</sequence>
<proteinExistence type="predicted"/>
<evidence type="ECO:0000313" key="6">
    <source>
        <dbReference type="EMBL" id="MEZ0473213.1"/>
    </source>
</evidence>
<evidence type="ECO:0000313" key="7">
    <source>
        <dbReference type="Proteomes" id="UP001566331"/>
    </source>
</evidence>
<dbReference type="SUPFAM" id="SSF47226">
    <property type="entry name" value="Histidine-containing phosphotransfer domain, HPT domain"/>
    <property type="match status" value="1"/>
</dbReference>
<comment type="caution">
    <text evidence="6">The sequence shown here is derived from an EMBL/GenBank/DDBJ whole genome shotgun (WGS) entry which is preliminary data.</text>
</comment>
<name>A0ABV4HKX4_9GAMM</name>
<feature type="modified residue" description="4-aspartylphosphate" evidence="3">
    <location>
        <position position="53"/>
    </location>
</feature>
<keyword evidence="2" id="KW-0902">Two-component regulatory system</keyword>
<dbReference type="Proteomes" id="UP001566331">
    <property type="component" value="Unassembled WGS sequence"/>
</dbReference>
<dbReference type="CDD" id="cd00156">
    <property type="entry name" value="REC"/>
    <property type="match status" value="1"/>
</dbReference>
<dbReference type="SUPFAM" id="SSF52172">
    <property type="entry name" value="CheY-like"/>
    <property type="match status" value="1"/>
</dbReference>
<feature type="region of interest" description="Disordered" evidence="4">
    <location>
        <begin position="121"/>
        <end position="141"/>
    </location>
</feature>
<gene>
    <name evidence="6" type="ORF">AB6713_01065</name>
</gene>
<keyword evidence="7" id="KW-1185">Reference proteome</keyword>